<dbReference type="Gramene" id="Ma09_t26820.1">
    <property type="protein sequence ID" value="Ma09_p26820.1"/>
    <property type="gene ID" value="Ma09_g26820"/>
</dbReference>
<dbReference type="EMBL" id="HG996474">
    <property type="protein sequence ID" value="CAG1836578.1"/>
    <property type="molecule type" value="Genomic_DNA"/>
</dbReference>
<organism evidence="2 3">
    <name type="scientific">Musa acuminata subsp. malaccensis</name>
    <name type="common">Wild banana</name>
    <name type="synonym">Musa malaccensis</name>
    <dbReference type="NCBI Taxonomy" id="214687"/>
    <lineage>
        <taxon>Eukaryota</taxon>
        <taxon>Viridiplantae</taxon>
        <taxon>Streptophyta</taxon>
        <taxon>Embryophyta</taxon>
        <taxon>Tracheophyta</taxon>
        <taxon>Spermatophyta</taxon>
        <taxon>Magnoliopsida</taxon>
        <taxon>Liliopsida</taxon>
        <taxon>Zingiberales</taxon>
        <taxon>Musaceae</taxon>
        <taxon>Musa</taxon>
    </lineage>
</organism>
<keyword evidence="3" id="KW-1185">Reference proteome</keyword>
<reference evidence="2" key="2">
    <citation type="submission" date="2021-05" db="UniProtKB">
        <authorList>
            <consortium name="EnsemblPlants"/>
        </authorList>
    </citation>
    <scope>IDENTIFICATION</scope>
    <source>
        <strain evidence="2">subsp. malaccensis</strain>
    </source>
</reference>
<dbReference type="AlphaFoldDB" id="A0A804KP41"/>
<gene>
    <name evidence="1" type="ORF">GSMUA_245470.1</name>
</gene>
<dbReference type="EnsemblPlants" id="Ma09_t26820.1">
    <property type="protein sequence ID" value="Ma09_p26820.1"/>
    <property type="gene ID" value="Ma09_g26820"/>
</dbReference>
<dbReference type="InParanoid" id="A0A804KP41"/>
<sequence length="80" mass="9261">MDTRSSISTPFLHWGRWKLCEPTTAMLDGCPIVSCSSCPTLIVPPLNSQDHSKILLCYKYATHKDQWKLYKWNYEARNAI</sequence>
<evidence type="ECO:0000313" key="2">
    <source>
        <dbReference type="EnsemblPlants" id="Ma09_p26820.1"/>
    </source>
</evidence>
<proteinExistence type="predicted"/>
<accession>A0A804KP41</accession>
<dbReference type="Proteomes" id="UP000012960">
    <property type="component" value="Unplaced"/>
</dbReference>
<protein>
    <submittedName>
        <fullName evidence="1">(wild Malaysian banana) hypothetical protein</fullName>
    </submittedName>
</protein>
<reference evidence="1" key="1">
    <citation type="submission" date="2021-03" db="EMBL/GenBank/DDBJ databases">
        <authorList>
            <consortium name="Genoscope - CEA"/>
            <person name="William W."/>
        </authorList>
    </citation>
    <scope>NUCLEOTIDE SEQUENCE</scope>
    <source>
        <strain evidence="1">Doubled-haploid Pahang</strain>
    </source>
</reference>
<evidence type="ECO:0000313" key="3">
    <source>
        <dbReference type="Proteomes" id="UP000012960"/>
    </source>
</evidence>
<name>A0A804KP41_MUSAM</name>
<evidence type="ECO:0000313" key="1">
    <source>
        <dbReference type="EMBL" id="CAG1836578.1"/>
    </source>
</evidence>